<keyword evidence="2" id="KW-1185">Reference proteome</keyword>
<organism evidence="1 2">
    <name type="scientific">Funneliformis mosseae</name>
    <name type="common">Endomycorrhizal fungus</name>
    <name type="synonym">Glomus mosseae</name>
    <dbReference type="NCBI Taxonomy" id="27381"/>
    <lineage>
        <taxon>Eukaryota</taxon>
        <taxon>Fungi</taxon>
        <taxon>Fungi incertae sedis</taxon>
        <taxon>Mucoromycota</taxon>
        <taxon>Glomeromycotina</taxon>
        <taxon>Glomeromycetes</taxon>
        <taxon>Glomerales</taxon>
        <taxon>Glomeraceae</taxon>
        <taxon>Funneliformis</taxon>
    </lineage>
</organism>
<feature type="non-terminal residue" evidence="1">
    <location>
        <position position="85"/>
    </location>
</feature>
<protein>
    <submittedName>
        <fullName evidence="1">9411_t:CDS:1</fullName>
    </submittedName>
</protein>
<accession>A0A9N9HTG7</accession>
<reference evidence="1" key="1">
    <citation type="submission" date="2021-06" db="EMBL/GenBank/DDBJ databases">
        <authorList>
            <person name="Kallberg Y."/>
            <person name="Tangrot J."/>
            <person name="Rosling A."/>
        </authorList>
    </citation>
    <scope>NUCLEOTIDE SEQUENCE</scope>
    <source>
        <strain evidence="1">87-6 pot B 2015</strain>
    </source>
</reference>
<proteinExistence type="predicted"/>
<name>A0A9N9HTG7_FUNMO</name>
<dbReference type="EMBL" id="CAJVPP010009426">
    <property type="protein sequence ID" value="CAG8704532.1"/>
    <property type="molecule type" value="Genomic_DNA"/>
</dbReference>
<dbReference type="Proteomes" id="UP000789375">
    <property type="component" value="Unassembled WGS sequence"/>
</dbReference>
<comment type="caution">
    <text evidence="1">The sequence shown here is derived from an EMBL/GenBank/DDBJ whole genome shotgun (WGS) entry which is preliminary data.</text>
</comment>
<feature type="non-terminal residue" evidence="1">
    <location>
        <position position="1"/>
    </location>
</feature>
<sequence>ESNQSDNQKSEHKDHCEYGQLIKFVEKELKQSNLDGDYKLRLTALLQYLRLVNHKELKIKASLYIAWQLNKGSYFTRYLKAWEKL</sequence>
<evidence type="ECO:0000313" key="1">
    <source>
        <dbReference type="EMBL" id="CAG8704532.1"/>
    </source>
</evidence>
<gene>
    <name evidence="1" type="ORF">FMOSSE_LOCUS13977</name>
</gene>
<dbReference type="AlphaFoldDB" id="A0A9N9HTG7"/>
<evidence type="ECO:0000313" key="2">
    <source>
        <dbReference type="Proteomes" id="UP000789375"/>
    </source>
</evidence>